<protein>
    <submittedName>
        <fullName evidence="2">Sugar phosphate isomerase/epimerase</fullName>
    </submittedName>
</protein>
<keyword evidence="3" id="KW-1185">Reference proteome</keyword>
<dbReference type="Gene3D" id="3.20.20.150">
    <property type="entry name" value="Divalent-metal-dependent TIM barrel enzymes"/>
    <property type="match status" value="1"/>
</dbReference>
<keyword evidence="2" id="KW-0413">Isomerase</keyword>
<dbReference type="SUPFAM" id="SSF51658">
    <property type="entry name" value="Xylose isomerase-like"/>
    <property type="match status" value="1"/>
</dbReference>
<organism evidence="2 3">
    <name type="scientific">Kineococcus endophyticus</name>
    <dbReference type="NCBI Taxonomy" id="1181883"/>
    <lineage>
        <taxon>Bacteria</taxon>
        <taxon>Bacillati</taxon>
        <taxon>Actinomycetota</taxon>
        <taxon>Actinomycetes</taxon>
        <taxon>Kineosporiales</taxon>
        <taxon>Kineosporiaceae</taxon>
        <taxon>Kineococcus</taxon>
    </lineage>
</organism>
<reference evidence="2 3" key="1">
    <citation type="submission" date="2024-07" db="EMBL/GenBank/DDBJ databases">
        <authorList>
            <person name="Thanompreechachai J."/>
            <person name="Duangmal K."/>
        </authorList>
    </citation>
    <scope>NUCLEOTIDE SEQUENCE [LARGE SCALE GENOMIC DNA]</scope>
    <source>
        <strain evidence="2 3">KCTC 19886</strain>
    </source>
</reference>
<dbReference type="InterPro" id="IPR050312">
    <property type="entry name" value="IolE/XylAMocC-like"/>
</dbReference>
<evidence type="ECO:0000259" key="1">
    <source>
        <dbReference type="Pfam" id="PF01261"/>
    </source>
</evidence>
<evidence type="ECO:0000313" key="2">
    <source>
        <dbReference type="EMBL" id="MEW9265676.1"/>
    </source>
</evidence>
<sequence length="290" mass="31478">MSTPRRPAGPRLVATCWTTAGTARPLDVPELASHTPFERIDAVADGGWAGLGFAHDDLDLMNRTTGFAAVARHARDRGLDHVEVELVTDWWLDPSQWRPRWNLLLDAAEAFGSPVVKAGSAFGAPWSDLSSLVEPLRRLAVEAADRGTRVALEPLPFAVVGSVPAAADLVRRVDHSAAGLTVDLWHVVRAGTTLDELATCLDADRVFQVELDDADAQPVGDLFEDTRDRRRYCGEGDLDVEGFVRVLRDLGVDVPWGVEVLSEEHRRAGLEEGLRRARDTALAVLDAAGA</sequence>
<dbReference type="Pfam" id="PF01261">
    <property type="entry name" value="AP_endonuc_2"/>
    <property type="match status" value="1"/>
</dbReference>
<name>A0ABV3P7S3_9ACTN</name>
<dbReference type="PANTHER" id="PTHR12110:SF21">
    <property type="entry name" value="XYLOSE ISOMERASE-LIKE TIM BARREL DOMAIN-CONTAINING PROTEIN"/>
    <property type="match status" value="1"/>
</dbReference>
<feature type="domain" description="Xylose isomerase-like TIM barrel" evidence="1">
    <location>
        <begin position="41"/>
        <end position="278"/>
    </location>
</feature>
<dbReference type="RefSeq" id="WP_367638805.1">
    <property type="nucleotide sequence ID" value="NZ_JBFNQN010000008.1"/>
</dbReference>
<proteinExistence type="predicted"/>
<comment type="caution">
    <text evidence="2">The sequence shown here is derived from an EMBL/GenBank/DDBJ whole genome shotgun (WGS) entry which is preliminary data.</text>
</comment>
<dbReference type="GO" id="GO:0016853">
    <property type="term" value="F:isomerase activity"/>
    <property type="evidence" value="ECO:0007669"/>
    <property type="project" value="UniProtKB-KW"/>
</dbReference>
<dbReference type="PANTHER" id="PTHR12110">
    <property type="entry name" value="HYDROXYPYRUVATE ISOMERASE"/>
    <property type="match status" value="1"/>
</dbReference>
<evidence type="ECO:0000313" key="3">
    <source>
        <dbReference type="Proteomes" id="UP001555826"/>
    </source>
</evidence>
<dbReference type="InterPro" id="IPR036237">
    <property type="entry name" value="Xyl_isomerase-like_sf"/>
</dbReference>
<accession>A0ABV3P7S3</accession>
<dbReference type="Proteomes" id="UP001555826">
    <property type="component" value="Unassembled WGS sequence"/>
</dbReference>
<dbReference type="EMBL" id="JBFNQN010000008">
    <property type="protein sequence ID" value="MEW9265676.1"/>
    <property type="molecule type" value="Genomic_DNA"/>
</dbReference>
<gene>
    <name evidence="2" type="ORF">AB1207_13035</name>
</gene>
<dbReference type="InterPro" id="IPR013022">
    <property type="entry name" value="Xyl_isomerase-like_TIM-brl"/>
</dbReference>